<reference evidence="4 5" key="2">
    <citation type="submission" date="2018-01" db="EMBL/GenBank/DDBJ databases">
        <title>Genomic study of Klebsiella pneumoniae.</title>
        <authorList>
            <person name="Yang Y."/>
            <person name="Bicalho R."/>
        </authorList>
    </citation>
    <scope>NUCLEOTIDE SEQUENCE [LARGE SCALE GENOMIC DNA]</scope>
    <source>
        <strain evidence="4 5">A8</strain>
    </source>
</reference>
<dbReference type="AlphaFoldDB" id="A0A2N4YYD0"/>
<dbReference type="Pfam" id="PF00440">
    <property type="entry name" value="TetR_N"/>
    <property type="match status" value="1"/>
</dbReference>
<evidence type="ECO:0000259" key="3">
    <source>
        <dbReference type="PROSITE" id="PS50977"/>
    </source>
</evidence>
<dbReference type="Gene3D" id="1.10.357.10">
    <property type="entry name" value="Tetracycline Repressor, domain 2"/>
    <property type="match status" value="1"/>
</dbReference>
<dbReference type="SUPFAM" id="SSF46689">
    <property type="entry name" value="Homeodomain-like"/>
    <property type="match status" value="1"/>
</dbReference>
<dbReference type="PANTHER" id="PTHR30055:SF223">
    <property type="entry name" value="HTH-TYPE TRANSCRIPTIONAL REGULATOR UIDR"/>
    <property type="match status" value="1"/>
</dbReference>
<accession>A0A2N4YYD0</accession>
<dbReference type="PANTHER" id="PTHR30055">
    <property type="entry name" value="HTH-TYPE TRANSCRIPTIONAL REGULATOR RUTR"/>
    <property type="match status" value="1"/>
</dbReference>
<feature type="non-terminal residue" evidence="4">
    <location>
        <position position="107"/>
    </location>
</feature>
<name>A0A2N4YYD0_KLEVA</name>
<dbReference type="InterPro" id="IPR009057">
    <property type="entry name" value="Homeodomain-like_sf"/>
</dbReference>
<feature type="DNA-binding region" description="H-T-H motif" evidence="2">
    <location>
        <begin position="30"/>
        <end position="49"/>
    </location>
</feature>
<reference evidence="4 5" key="1">
    <citation type="submission" date="2017-11" db="EMBL/GenBank/DDBJ databases">
        <authorList>
            <person name="Han C.G."/>
        </authorList>
    </citation>
    <scope>NUCLEOTIDE SEQUENCE [LARGE SCALE GENOMIC DNA]</scope>
    <source>
        <strain evidence="4 5">A8</strain>
    </source>
</reference>
<dbReference type="InterPro" id="IPR001647">
    <property type="entry name" value="HTH_TetR"/>
</dbReference>
<comment type="caution">
    <text evidence="4">The sequence shown here is derived from an EMBL/GenBank/DDBJ whole genome shotgun (WGS) entry which is preliminary data.</text>
</comment>
<gene>
    <name evidence="4" type="ORF">CWN47_19705</name>
</gene>
<proteinExistence type="predicted"/>
<organism evidence="4 5">
    <name type="scientific">Klebsiella variicola</name>
    <dbReference type="NCBI Taxonomy" id="244366"/>
    <lineage>
        <taxon>Bacteria</taxon>
        <taxon>Pseudomonadati</taxon>
        <taxon>Pseudomonadota</taxon>
        <taxon>Gammaproteobacteria</taxon>
        <taxon>Enterobacterales</taxon>
        <taxon>Enterobacteriaceae</taxon>
        <taxon>Klebsiella/Raoultella group</taxon>
        <taxon>Klebsiella</taxon>
        <taxon>Klebsiella pneumoniae complex</taxon>
    </lineage>
</organism>
<dbReference type="NCBIfam" id="NF011572">
    <property type="entry name" value="PRK14996.1"/>
    <property type="match status" value="1"/>
</dbReference>
<evidence type="ECO:0000256" key="2">
    <source>
        <dbReference type="PROSITE-ProRule" id="PRU00335"/>
    </source>
</evidence>
<evidence type="ECO:0000256" key="1">
    <source>
        <dbReference type="ARBA" id="ARBA00023125"/>
    </source>
</evidence>
<protein>
    <submittedName>
        <fullName evidence="4">TetR family transcriptional regulator</fullName>
    </submittedName>
</protein>
<dbReference type="InterPro" id="IPR050109">
    <property type="entry name" value="HTH-type_TetR-like_transc_reg"/>
</dbReference>
<dbReference type="Proteomes" id="UP000234412">
    <property type="component" value="Unassembled WGS sequence"/>
</dbReference>
<evidence type="ECO:0000313" key="5">
    <source>
        <dbReference type="Proteomes" id="UP000234412"/>
    </source>
</evidence>
<keyword evidence="1 2" id="KW-0238">DNA-binding</keyword>
<dbReference type="GO" id="GO:0003700">
    <property type="term" value="F:DNA-binding transcription factor activity"/>
    <property type="evidence" value="ECO:0007669"/>
    <property type="project" value="TreeGrafter"/>
</dbReference>
<sequence>MHYLQRDARREGIMQAAMRLALRGGFAAMTVRQIAREAEVAAGQLHHHFSSIGELKSQVFIRLIREMLDMPLVAEDASWRERLFSMIGSEDGRLEPYIRLWREGQVL</sequence>
<dbReference type="GO" id="GO:0000976">
    <property type="term" value="F:transcription cis-regulatory region binding"/>
    <property type="evidence" value="ECO:0007669"/>
    <property type="project" value="TreeGrafter"/>
</dbReference>
<feature type="domain" description="HTH tetR-type" evidence="3">
    <location>
        <begin position="7"/>
        <end position="67"/>
    </location>
</feature>
<dbReference type="PROSITE" id="PS50977">
    <property type="entry name" value="HTH_TETR_2"/>
    <property type="match status" value="1"/>
</dbReference>
<dbReference type="EMBL" id="PIDP01000761">
    <property type="protein sequence ID" value="PLM93007.1"/>
    <property type="molecule type" value="Genomic_DNA"/>
</dbReference>
<evidence type="ECO:0000313" key="4">
    <source>
        <dbReference type="EMBL" id="PLM93007.1"/>
    </source>
</evidence>